<evidence type="ECO:0000313" key="2">
    <source>
        <dbReference type="EMBL" id="CAG8957176.1"/>
    </source>
</evidence>
<organism evidence="2 3">
    <name type="scientific">Hymenoscyphus fraxineus</name>
    <dbReference type="NCBI Taxonomy" id="746836"/>
    <lineage>
        <taxon>Eukaryota</taxon>
        <taxon>Fungi</taxon>
        <taxon>Dikarya</taxon>
        <taxon>Ascomycota</taxon>
        <taxon>Pezizomycotina</taxon>
        <taxon>Leotiomycetes</taxon>
        <taxon>Helotiales</taxon>
        <taxon>Helotiaceae</taxon>
        <taxon>Hymenoscyphus</taxon>
    </lineage>
</organism>
<dbReference type="SUPFAM" id="SSF53448">
    <property type="entry name" value="Nucleotide-diphospho-sugar transferases"/>
    <property type="match status" value="1"/>
</dbReference>
<comment type="caution">
    <text evidence="2">The sequence shown here is derived from an EMBL/GenBank/DDBJ whole genome shotgun (WGS) entry which is preliminary data.</text>
</comment>
<gene>
    <name evidence="2" type="ORF">HYFRA_00009377</name>
</gene>
<evidence type="ECO:0000313" key="3">
    <source>
        <dbReference type="Proteomes" id="UP000696280"/>
    </source>
</evidence>
<dbReference type="Pfam" id="PF04488">
    <property type="entry name" value="Gly_transf_sug"/>
    <property type="match status" value="1"/>
</dbReference>
<evidence type="ECO:0000256" key="1">
    <source>
        <dbReference type="ARBA" id="ARBA00009003"/>
    </source>
</evidence>
<dbReference type="Gene3D" id="3.90.550.20">
    <property type="match status" value="1"/>
</dbReference>
<dbReference type="Proteomes" id="UP000696280">
    <property type="component" value="Unassembled WGS sequence"/>
</dbReference>
<proteinExistence type="inferred from homology"/>
<dbReference type="PANTHER" id="PTHR46830:SF2">
    <property type="entry name" value="ALPHA-1,4-N-ACETYLGLUCOSAMINYLTRANSFERASE"/>
    <property type="match status" value="1"/>
</dbReference>
<keyword evidence="3" id="KW-1185">Reference proteome</keyword>
<sequence length="395" mass="45221">MNPQCVRLRSFANSFQVKGGQVPGMRDPIQLEFFILLSLNCQLSSSFKSGFPSPSGLASLTFIEGKGGDIQEGDIIPNVVHYVWILDPAKTTPQFHFKHFLSMYSAFLHLEPEIIYLHTNANSEAISRAKTNGSYWTRKVLSMSQLVVREVQPPTKTTTGLAITALEHQSDFLRPNILSRFGGIYLDFDVFILRDFRPLREAGFKNVFGHELLEKPNNGLMMSVRGSRLMNIFDKEQHLAYDKAWTTHSVELLTKLAAALTPVPFQVLVMERKAFTPDGWLPEEHAALFLNHEKTESTKELRAEEDPLNSPGEIDLEEFWNVSKNRVKEDWELDYSSSYAMHAFIPKRDDRPPKCKEIDWAYVMERRSNYAVQMYPVLWHASKLGVISRDPKDHV</sequence>
<dbReference type="OrthoDB" id="409543at2759"/>
<dbReference type="EMBL" id="CAJVRL010000077">
    <property type="protein sequence ID" value="CAG8957176.1"/>
    <property type="molecule type" value="Genomic_DNA"/>
</dbReference>
<protein>
    <recommendedName>
        <fullName evidence="4">Glycosyltransferase family 32 protein</fullName>
    </recommendedName>
</protein>
<dbReference type="InterPro" id="IPR029044">
    <property type="entry name" value="Nucleotide-diphossugar_trans"/>
</dbReference>
<accession>A0A9N9KZX9</accession>
<comment type="similarity">
    <text evidence="1">Belongs to the glycosyltransferase 32 family.</text>
</comment>
<dbReference type="PANTHER" id="PTHR46830">
    <property type="entry name" value="TRANSFERASE, PUTATIVE-RELATED"/>
    <property type="match status" value="1"/>
</dbReference>
<dbReference type="GO" id="GO:1901135">
    <property type="term" value="P:carbohydrate derivative metabolic process"/>
    <property type="evidence" value="ECO:0007669"/>
    <property type="project" value="UniProtKB-ARBA"/>
</dbReference>
<evidence type="ECO:0008006" key="4">
    <source>
        <dbReference type="Google" id="ProtNLM"/>
    </source>
</evidence>
<name>A0A9N9KZX9_9HELO</name>
<dbReference type="InterPro" id="IPR007577">
    <property type="entry name" value="GlycoTrfase_DXD_sugar-bd_CS"/>
</dbReference>
<reference evidence="2" key="1">
    <citation type="submission" date="2021-07" db="EMBL/GenBank/DDBJ databases">
        <authorList>
            <person name="Durling M."/>
        </authorList>
    </citation>
    <scope>NUCLEOTIDE SEQUENCE</scope>
</reference>
<dbReference type="AlphaFoldDB" id="A0A9N9KZX9"/>